<dbReference type="Gene3D" id="3.80.10.10">
    <property type="entry name" value="Ribonuclease Inhibitor"/>
    <property type="match status" value="1"/>
</dbReference>
<proteinExistence type="predicted"/>
<dbReference type="RefSeq" id="WP_126322568.1">
    <property type="nucleotide sequence ID" value="NZ_AP018005.1"/>
</dbReference>
<reference evidence="1 2" key="1">
    <citation type="submission" date="2017-03" db="EMBL/GenBank/DDBJ databases">
        <title>The genome sequence of Candidatus Rickettsiella viridis.</title>
        <authorList>
            <person name="Nikoh N."/>
            <person name="Tsuchida T."/>
            <person name="Yamaguchi K."/>
            <person name="Maeda T."/>
            <person name="Shigenobu S."/>
            <person name="Fukatsu T."/>
        </authorList>
    </citation>
    <scope>NUCLEOTIDE SEQUENCE [LARGE SCALE GENOMIC DNA]</scope>
    <source>
        <strain evidence="1 2">Ap-RA04</strain>
    </source>
</reference>
<organism evidence="1 2">
    <name type="scientific">Candidatus Rickettsiella viridis</name>
    <dbReference type="NCBI Taxonomy" id="676208"/>
    <lineage>
        <taxon>Bacteria</taxon>
        <taxon>Pseudomonadati</taxon>
        <taxon>Pseudomonadota</taxon>
        <taxon>Gammaproteobacteria</taxon>
        <taxon>Legionellales</taxon>
        <taxon>Coxiellaceae</taxon>
        <taxon>Rickettsiella</taxon>
    </lineage>
</organism>
<dbReference type="Proteomes" id="UP000282483">
    <property type="component" value="Chromosome"/>
</dbReference>
<dbReference type="KEGG" id="rvi:RVIR1_05740"/>
<dbReference type="EMBL" id="AP018005">
    <property type="protein sequence ID" value="BBB15076.1"/>
    <property type="molecule type" value="Genomic_DNA"/>
</dbReference>
<keyword evidence="2" id="KW-1185">Reference proteome</keyword>
<accession>A0A2Z5UTX0</accession>
<sequence>MLKCLKKNSTLTSIRFNTKIITNDTLIEIANALENNTTLFSIDDRFTDLSPQIKAAIHRNKKINELTNSALASLHTILYLNECPSVLAKIPKASLIINKKIHRDEELNQFIESISKIKASTVKR</sequence>
<dbReference type="InterPro" id="IPR032675">
    <property type="entry name" value="LRR_dom_sf"/>
</dbReference>
<name>A0A2Z5UTX0_9COXI</name>
<protein>
    <submittedName>
        <fullName evidence="1">Uncharacterized protein</fullName>
    </submittedName>
</protein>
<evidence type="ECO:0000313" key="2">
    <source>
        <dbReference type="Proteomes" id="UP000282483"/>
    </source>
</evidence>
<gene>
    <name evidence="1" type="ORF">RVIR1_05740</name>
</gene>
<dbReference type="SUPFAM" id="SSF52047">
    <property type="entry name" value="RNI-like"/>
    <property type="match status" value="1"/>
</dbReference>
<evidence type="ECO:0000313" key="1">
    <source>
        <dbReference type="EMBL" id="BBB15076.1"/>
    </source>
</evidence>
<dbReference type="AlphaFoldDB" id="A0A2Z5UTX0"/>